<dbReference type="PANTHER" id="PTHR43513:SF3">
    <property type="entry name" value="DIHYDROOROTATE DEHYDROGENASE B (NAD(+)), ELECTRON TRANSFER SUBUNIT-RELATED"/>
    <property type="match status" value="1"/>
</dbReference>
<feature type="binding site" evidence="2">
    <location>
        <position position="237"/>
    </location>
    <ligand>
        <name>[2Fe-2S] cluster</name>
        <dbReference type="ChEBI" id="CHEBI:190135"/>
    </ligand>
</feature>
<dbReference type="InterPro" id="IPR017938">
    <property type="entry name" value="Riboflavin_synthase-like_b-brl"/>
</dbReference>
<dbReference type="InterPro" id="IPR001433">
    <property type="entry name" value="OxRdtase_FAD/NAD-bd"/>
</dbReference>
<dbReference type="RefSeq" id="WP_049685944.1">
    <property type="nucleotide sequence ID" value="NZ_CP009170.1"/>
</dbReference>
<dbReference type="EMBL" id="CP009170">
    <property type="protein sequence ID" value="AIS53356.1"/>
    <property type="molecule type" value="Genomic_DNA"/>
</dbReference>
<dbReference type="InterPro" id="IPR050353">
    <property type="entry name" value="PyrK_electron_transfer"/>
</dbReference>
<name>A0A097AU68_THEKI</name>
<dbReference type="NCBIfam" id="NF004862">
    <property type="entry name" value="PRK06222.1"/>
    <property type="match status" value="1"/>
</dbReference>
<protein>
    <submittedName>
        <fullName evidence="4">Transhydrogenase subunit A</fullName>
        <ecNumber evidence="4">1.18.1.2</ecNumber>
        <ecNumber evidence="4">1.8.1.19</ecNumber>
    </submittedName>
</protein>
<organism evidence="4 5">
    <name type="scientific">Thermoanaerobacter kivui</name>
    <name type="common">Acetogenium kivui</name>
    <dbReference type="NCBI Taxonomy" id="2325"/>
    <lineage>
        <taxon>Bacteria</taxon>
        <taxon>Bacillati</taxon>
        <taxon>Bacillota</taxon>
        <taxon>Clostridia</taxon>
        <taxon>Thermoanaerobacterales</taxon>
        <taxon>Thermoanaerobacteraceae</taxon>
        <taxon>Thermoanaerobacter</taxon>
    </lineage>
</organism>
<keyword evidence="2" id="KW-0479">Metal-binding</keyword>
<dbReference type="Proteomes" id="UP000029669">
    <property type="component" value="Chromosome"/>
</dbReference>
<sequence length="292" mass="32006">MFKILEKRELAPSIKLFVIEAPLVAKKARPGQFVILRIKEGGERIPLTIADYNSENGTVTIVFQEVGKTTQELGTLEAGDYIQDFVGPLGVPVEFPNHKKVLGIGGGLGIAPLYPKLKMLHQQGVEVVSIIGARTAELLILEEEIKAVSDRMYVCTDDGSKGRHGFVTVVLKELLEQGEKFDEIIIIGPPILMKIGSEITKPYGIPTMVSLNPIMVDGTGMCGGCRVTVDGEIKFACVDGPAFDGHKVDFDELIKRLATYKEEEKISLERFNEAHECKLINKIEGADKDAVK</sequence>
<feature type="binding site" evidence="1">
    <location>
        <begin position="62"/>
        <end position="64"/>
    </location>
    <ligand>
        <name>FAD</name>
        <dbReference type="ChEBI" id="CHEBI:57692"/>
    </ligand>
</feature>
<dbReference type="GO" id="GO:0046872">
    <property type="term" value="F:metal ion binding"/>
    <property type="evidence" value="ECO:0007669"/>
    <property type="project" value="UniProtKB-KW"/>
</dbReference>
<dbReference type="KEGG" id="tki:TKV_c22270"/>
<proteinExistence type="predicted"/>
<dbReference type="Pfam" id="PF10418">
    <property type="entry name" value="DHODB_Fe-S_bind"/>
    <property type="match status" value="1"/>
</dbReference>
<dbReference type="PROSITE" id="PS51384">
    <property type="entry name" value="FAD_FR"/>
    <property type="match status" value="1"/>
</dbReference>
<dbReference type="InterPro" id="IPR019480">
    <property type="entry name" value="Dihydroorotate_DH_Fe-S-bd"/>
</dbReference>
<evidence type="ECO:0000259" key="3">
    <source>
        <dbReference type="PROSITE" id="PS51384"/>
    </source>
</evidence>
<dbReference type="HOGENOM" id="CLU_003827_1_0_9"/>
<comment type="cofactor">
    <cofactor evidence="2">
        <name>[2Fe-2S] cluster</name>
        <dbReference type="ChEBI" id="CHEBI:190135"/>
    </cofactor>
    <text evidence="2">Binds 1 [2Fe-2S] cluster per subunit.</text>
</comment>
<dbReference type="PANTHER" id="PTHR43513">
    <property type="entry name" value="DIHYDROOROTATE DEHYDROGENASE B (NAD(+)), ELECTRON TRANSFER SUBUNIT"/>
    <property type="match status" value="1"/>
</dbReference>
<reference evidence="5" key="1">
    <citation type="journal article" date="2015" name="Genome Announc.">
        <title>Whole-Genome Sequences of 80 Environmental and Clinical Isolates of Burkholderia pseudomallei.</title>
        <authorList>
            <person name="Johnson S.L."/>
            <person name="Baker A.L."/>
            <person name="Chain P.S."/>
            <person name="Currie B.J."/>
            <person name="Daligault H.E."/>
            <person name="Davenport K.W."/>
            <person name="Davis C.B."/>
            <person name="Inglis T.J."/>
            <person name="Kaestli M."/>
            <person name="Koren S."/>
            <person name="Mayo M."/>
            <person name="Merritt A.J."/>
            <person name="Price E.P."/>
            <person name="Sarovich D.S."/>
            <person name="Warner J."/>
            <person name="Rosovitz M.J."/>
        </authorList>
    </citation>
    <scope>NUCLEOTIDE SEQUENCE [LARGE SCALE GENOMIC DNA]</scope>
    <source>
        <strain evidence="5">DSM 2030</strain>
    </source>
</reference>
<dbReference type="Gene3D" id="2.40.30.10">
    <property type="entry name" value="Translation factors"/>
    <property type="match status" value="1"/>
</dbReference>
<keyword evidence="2" id="KW-0408">Iron</keyword>
<keyword evidence="1" id="KW-0274">FAD</keyword>
<feature type="binding site" evidence="2">
    <location>
        <position position="225"/>
    </location>
    <ligand>
        <name>[2Fe-2S] cluster</name>
        <dbReference type="ChEBI" id="CHEBI:190135"/>
    </ligand>
</feature>
<dbReference type="OrthoDB" id="9778346at2"/>
<dbReference type="InterPro" id="IPR017927">
    <property type="entry name" value="FAD-bd_FR_type"/>
</dbReference>
<comment type="cofactor">
    <cofactor evidence="1">
        <name>FAD</name>
        <dbReference type="ChEBI" id="CHEBI:57692"/>
    </cofactor>
    <text evidence="1">Binds 1 FAD per subunit.</text>
</comment>
<evidence type="ECO:0000313" key="4">
    <source>
        <dbReference type="EMBL" id="AIS53356.1"/>
    </source>
</evidence>
<dbReference type="InterPro" id="IPR012165">
    <property type="entry name" value="Cyt_c3_hydrogenase_gsu"/>
</dbReference>
<keyword evidence="2" id="KW-0001">2Fe-2S</keyword>
<gene>
    <name evidence="4" type="primary">nfnA</name>
    <name evidence="4" type="ORF">TKV_c22270</name>
</gene>
<dbReference type="PIRSF" id="PIRSF006816">
    <property type="entry name" value="Cyc3_hyd_g"/>
    <property type="match status" value="1"/>
</dbReference>
<dbReference type="STRING" id="2325.TKV_c22270"/>
<evidence type="ECO:0000256" key="1">
    <source>
        <dbReference type="PIRSR" id="PIRSR006816-1"/>
    </source>
</evidence>
<dbReference type="GO" id="GO:0004324">
    <property type="term" value="F:ferredoxin-NADP+ reductase activity"/>
    <property type="evidence" value="ECO:0007669"/>
    <property type="project" value="UniProtKB-EC"/>
</dbReference>
<dbReference type="Pfam" id="PF00175">
    <property type="entry name" value="NAD_binding_1"/>
    <property type="match status" value="1"/>
</dbReference>
<keyword evidence="1" id="KW-0285">Flavoprotein</keyword>
<keyword evidence="5" id="KW-1185">Reference proteome</keyword>
<feature type="domain" description="FAD-binding FR-type" evidence="3">
    <location>
        <begin position="1"/>
        <end position="95"/>
    </location>
</feature>
<dbReference type="EC" id="1.8.1.19" evidence="4"/>
<evidence type="ECO:0000256" key="2">
    <source>
        <dbReference type="PIRSR" id="PIRSR006816-2"/>
    </source>
</evidence>
<dbReference type="CDD" id="cd06219">
    <property type="entry name" value="DHOD_e_trans_like1"/>
    <property type="match status" value="1"/>
</dbReference>
<feature type="binding site" evidence="2">
    <location>
        <position position="222"/>
    </location>
    <ligand>
        <name>[2Fe-2S] cluster</name>
        <dbReference type="ChEBI" id="CHEBI:190135"/>
    </ligand>
</feature>
<dbReference type="GO" id="GO:0006221">
    <property type="term" value="P:pyrimidine nucleotide biosynthetic process"/>
    <property type="evidence" value="ECO:0007669"/>
    <property type="project" value="InterPro"/>
</dbReference>
<dbReference type="AlphaFoldDB" id="A0A097AU68"/>
<dbReference type="eggNOG" id="COG0543">
    <property type="taxonomic scope" value="Bacteria"/>
</dbReference>
<evidence type="ECO:0000313" key="5">
    <source>
        <dbReference type="Proteomes" id="UP000029669"/>
    </source>
</evidence>
<keyword evidence="4" id="KW-0560">Oxidoreductase</keyword>
<dbReference type="SUPFAM" id="SSF63380">
    <property type="entry name" value="Riboflavin synthase domain-like"/>
    <property type="match status" value="1"/>
</dbReference>
<dbReference type="SUPFAM" id="SSF52343">
    <property type="entry name" value="Ferredoxin reductase-like, C-terminal NADP-linked domain"/>
    <property type="match status" value="1"/>
</dbReference>
<dbReference type="InterPro" id="IPR039261">
    <property type="entry name" value="FNR_nucleotide-bd"/>
</dbReference>
<dbReference type="Gene3D" id="3.40.50.80">
    <property type="entry name" value="Nucleotide-binding domain of ferredoxin-NADP reductase (FNR) module"/>
    <property type="match status" value="1"/>
</dbReference>
<dbReference type="GO" id="GO:0051537">
    <property type="term" value="F:2 iron, 2 sulfur cluster binding"/>
    <property type="evidence" value="ECO:0007669"/>
    <property type="project" value="UniProtKB-KW"/>
</dbReference>
<dbReference type="GO" id="GO:0050660">
    <property type="term" value="F:flavin adenine dinucleotide binding"/>
    <property type="evidence" value="ECO:0007669"/>
    <property type="project" value="InterPro"/>
</dbReference>
<keyword evidence="2" id="KW-0411">Iron-sulfur</keyword>
<dbReference type="EC" id="1.18.1.2" evidence="4"/>
<accession>A0A097AU68</accession>